<evidence type="ECO:0000313" key="2">
    <source>
        <dbReference type="Proteomes" id="UP001056120"/>
    </source>
</evidence>
<organism evidence="1 2">
    <name type="scientific">Smallanthus sonchifolius</name>
    <dbReference type="NCBI Taxonomy" id="185202"/>
    <lineage>
        <taxon>Eukaryota</taxon>
        <taxon>Viridiplantae</taxon>
        <taxon>Streptophyta</taxon>
        <taxon>Embryophyta</taxon>
        <taxon>Tracheophyta</taxon>
        <taxon>Spermatophyta</taxon>
        <taxon>Magnoliopsida</taxon>
        <taxon>eudicotyledons</taxon>
        <taxon>Gunneridae</taxon>
        <taxon>Pentapetalae</taxon>
        <taxon>asterids</taxon>
        <taxon>campanulids</taxon>
        <taxon>Asterales</taxon>
        <taxon>Asteraceae</taxon>
        <taxon>Asteroideae</taxon>
        <taxon>Heliantheae alliance</taxon>
        <taxon>Millerieae</taxon>
        <taxon>Smallanthus</taxon>
    </lineage>
</organism>
<dbReference type="Proteomes" id="UP001056120">
    <property type="component" value="Linkage Group LG25"/>
</dbReference>
<evidence type="ECO:0000313" key="1">
    <source>
        <dbReference type="EMBL" id="KAI3705129.1"/>
    </source>
</evidence>
<keyword evidence="2" id="KW-1185">Reference proteome</keyword>
<protein>
    <submittedName>
        <fullName evidence="1">Uncharacterized protein</fullName>
    </submittedName>
</protein>
<name>A0ACB9A665_9ASTR</name>
<dbReference type="EMBL" id="CM042042">
    <property type="protein sequence ID" value="KAI3705129.1"/>
    <property type="molecule type" value="Genomic_DNA"/>
</dbReference>
<comment type="caution">
    <text evidence="1">The sequence shown here is derived from an EMBL/GenBank/DDBJ whole genome shotgun (WGS) entry which is preliminary data.</text>
</comment>
<reference evidence="1 2" key="2">
    <citation type="journal article" date="2022" name="Mol. Ecol. Resour.">
        <title>The genomes of chicory, endive, great burdock and yacon provide insights into Asteraceae paleo-polyploidization history and plant inulin production.</title>
        <authorList>
            <person name="Fan W."/>
            <person name="Wang S."/>
            <person name="Wang H."/>
            <person name="Wang A."/>
            <person name="Jiang F."/>
            <person name="Liu H."/>
            <person name="Zhao H."/>
            <person name="Xu D."/>
            <person name="Zhang Y."/>
        </authorList>
    </citation>
    <scope>NUCLEOTIDE SEQUENCE [LARGE SCALE GENOMIC DNA]</scope>
    <source>
        <strain evidence="2">cv. Yunnan</strain>
        <tissue evidence="1">Leaves</tissue>
    </source>
</reference>
<gene>
    <name evidence="1" type="ORF">L1987_75362</name>
</gene>
<sequence>MRLVAFCIWLFILLFLPSTRRNSNKRKERESKSSKRSGKGKARAKGEERDIFEVVYGLSIDTRREWERLSFSFLGQCKPLRYRFYDLHVFALEVLHCMLRNRKINLIS</sequence>
<reference evidence="2" key="1">
    <citation type="journal article" date="2022" name="Mol. Ecol. Resour.">
        <title>The genomes of chicory, endive, great burdock and yacon provide insights into Asteraceae palaeo-polyploidization history and plant inulin production.</title>
        <authorList>
            <person name="Fan W."/>
            <person name="Wang S."/>
            <person name="Wang H."/>
            <person name="Wang A."/>
            <person name="Jiang F."/>
            <person name="Liu H."/>
            <person name="Zhao H."/>
            <person name="Xu D."/>
            <person name="Zhang Y."/>
        </authorList>
    </citation>
    <scope>NUCLEOTIDE SEQUENCE [LARGE SCALE GENOMIC DNA]</scope>
    <source>
        <strain evidence="2">cv. Yunnan</strain>
    </source>
</reference>
<accession>A0ACB9A665</accession>
<proteinExistence type="predicted"/>